<gene>
    <name evidence="2" type="ORF">HMPREF9336_00078</name>
</gene>
<evidence type="ECO:0000313" key="3">
    <source>
        <dbReference type="Proteomes" id="UP000004816"/>
    </source>
</evidence>
<proteinExistence type="predicted"/>
<dbReference type="AlphaFoldDB" id="E5XKQ9"/>
<evidence type="ECO:0000256" key="1">
    <source>
        <dbReference type="SAM" id="MobiDB-lite"/>
    </source>
</evidence>
<feature type="compositionally biased region" description="Acidic residues" evidence="1">
    <location>
        <begin position="13"/>
        <end position="24"/>
    </location>
</feature>
<name>E5XKQ9_SEGRC</name>
<dbReference type="Proteomes" id="UP000004816">
    <property type="component" value="Unassembled WGS sequence"/>
</dbReference>
<comment type="caution">
    <text evidence="2">The sequence shown here is derived from an EMBL/GenBank/DDBJ whole genome shotgun (WGS) entry which is preliminary data.</text>
</comment>
<dbReference type="STRING" id="679197.HMPREF9336_00078"/>
<accession>E5XKQ9</accession>
<protein>
    <submittedName>
        <fullName evidence="2">Uncharacterized protein</fullName>
    </submittedName>
</protein>
<reference evidence="2 3" key="1">
    <citation type="journal article" date="2011" name="Stand. Genomic Sci.">
        <title>High quality draft genome sequence of Segniliparus rugosus CDC 945(T)= (ATCC BAA-974(T)).</title>
        <authorList>
            <person name="Earl A.M."/>
            <person name="Desjardins C.A."/>
            <person name="Fitzgerald M.G."/>
            <person name="Arachchi H.M."/>
            <person name="Zeng Q."/>
            <person name="Mehta T."/>
            <person name="Griggs A."/>
            <person name="Birren B.W."/>
            <person name="Toney N.C."/>
            <person name="Carr J."/>
            <person name="Posey J."/>
            <person name="Butler W.R."/>
        </authorList>
    </citation>
    <scope>NUCLEOTIDE SEQUENCE [LARGE SCALE GENOMIC DNA]</scope>
    <source>
        <strain evidence="3">ATCC BAA-974 / DSM 45345 / CCUG 50838 / CIP 108380 / JCM 13579 / CDC 945</strain>
    </source>
</reference>
<organism evidence="2 3">
    <name type="scientific">Segniliparus rugosus (strain ATCC BAA-974 / DSM 45345 / CCUG 50838 / CIP 108380 / JCM 13579 / CDC 945)</name>
    <dbReference type="NCBI Taxonomy" id="679197"/>
    <lineage>
        <taxon>Bacteria</taxon>
        <taxon>Bacillati</taxon>
        <taxon>Actinomycetota</taxon>
        <taxon>Actinomycetes</taxon>
        <taxon>Mycobacteriales</taxon>
        <taxon>Segniliparaceae</taxon>
        <taxon>Segniliparus</taxon>
    </lineage>
</organism>
<dbReference type="eggNOG" id="ENOG5033F8F">
    <property type="taxonomic scope" value="Bacteria"/>
</dbReference>
<dbReference type="EMBL" id="ACZI02000003">
    <property type="protein sequence ID" value="EFV15052.2"/>
    <property type="molecule type" value="Genomic_DNA"/>
</dbReference>
<dbReference type="HOGENOM" id="CLU_1299026_0_0_11"/>
<feature type="compositionally biased region" description="Basic and acidic residues" evidence="1">
    <location>
        <begin position="1"/>
        <end position="12"/>
    </location>
</feature>
<sequence>MADDETKEHEMTEPADTDEVDPIDWTDKERWGPCHSGVGRGWYPAVLAAERQLRELVPGVQIQQVKEKWGGLRLYYHCPDGTPGESAHLAYLAVEVAEERCWAACEKCGAPGRVRDDRGWRLVLCDEHQRSVPGAGKGGRRGPAPGPGAALSRRLAVVRKLREACEAARVLADLCPDELAACGLTAGDVEALEGWWRAALVSLVALGAAEGL</sequence>
<feature type="region of interest" description="Disordered" evidence="1">
    <location>
        <begin position="1"/>
        <end position="28"/>
    </location>
</feature>
<keyword evidence="3" id="KW-1185">Reference proteome</keyword>
<evidence type="ECO:0000313" key="2">
    <source>
        <dbReference type="EMBL" id="EFV15052.2"/>
    </source>
</evidence>